<dbReference type="RefSeq" id="WP_226749076.1">
    <property type="nucleotide sequence ID" value="NZ_JAJATZ010000009.1"/>
</dbReference>
<dbReference type="InterPro" id="IPR050921">
    <property type="entry name" value="T4SS_GSP_E_ATPase"/>
</dbReference>
<evidence type="ECO:0000259" key="2">
    <source>
        <dbReference type="Pfam" id="PF00437"/>
    </source>
</evidence>
<dbReference type="PANTHER" id="PTHR30486">
    <property type="entry name" value="TWITCHING MOTILITY PROTEIN PILT"/>
    <property type="match status" value="1"/>
</dbReference>
<dbReference type="Pfam" id="PF00437">
    <property type="entry name" value="T2SSE"/>
    <property type="match status" value="1"/>
</dbReference>
<evidence type="ECO:0000313" key="3">
    <source>
        <dbReference type="EMBL" id="MCB5200591.1"/>
    </source>
</evidence>
<reference evidence="3" key="1">
    <citation type="submission" date="2021-10" db="EMBL/GenBank/DDBJ databases">
        <title>Loktanella gaetbuli sp. nov., isolated from a tidal flat.</title>
        <authorList>
            <person name="Park S."/>
            <person name="Yoon J.-H."/>
        </authorList>
    </citation>
    <scope>NUCLEOTIDE SEQUENCE</scope>
    <source>
        <strain evidence="3">TSTF-M6</strain>
    </source>
</reference>
<dbReference type="PANTHER" id="PTHR30486:SF6">
    <property type="entry name" value="TYPE IV PILUS RETRACTATION ATPASE PILT"/>
    <property type="match status" value="1"/>
</dbReference>
<protein>
    <submittedName>
        <fullName evidence="3">Flp pilus assembly complex ATPase component TadA</fullName>
    </submittedName>
</protein>
<dbReference type="Gene3D" id="3.40.50.300">
    <property type="entry name" value="P-loop containing nucleotide triphosphate hydrolases"/>
    <property type="match status" value="1"/>
</dbReference>
<proteinExistence type="inferred from homology"/>
<dbReference type="Gene3D" id="3.30.450.90">
    <property type="match status" value="1"/>
</dbReference>
<dbReference type="InterPro" id="IPR027417">
    <property type="entry name" value="P-loop_NTPase"/>
</dbReference>
<accession>A0ABS8BXX1</accession>
<dbReference type="EMBL" id="JAJATZ010000009">
    <property type="protein sequence ID" value="MCB5200591.1"/>
    <property type="molecule type" value="Genomic_DNA"/>
</dbReference>
<comment type="similarity">
    <text evidence="1">Belongs to the GSP E family.</text>
</comment>
<keyword evidence="4" id="KW-1185">Reference proteome</keyword>
<evidence type="ECO:0000313" key="4">
    <source>
        <dbReference type="Proteomes" id="UP001138961"/>
    </source>
</evidence>
<dbReference type="CDD" id="cd01130">
    <property type="entry name" value="VirB11-like_ATPase"/>
    <property type="match status" value="1"/>
</dbReference>
<gene>
    <name evidence="3" type="primary">tadA</name>
    <name evidence="3" type="ORF">LGQ03_15220</name>
</gene>
<evidence type="ECO:0000256" key="1">
    <source>
        <dbReference type="ARBA" id="ARBA00006611"/>
    </source>
</evidence>
<dbReference type="Proteomes" id="UP001138961">
    <property type="component" value="Unassembled WGS sequence"/>
</dbReference>
<dbReference type="SUPFAM" id="SSF52540">
    <property type="entry name" value="P-loop containing nucleoside triphosphate hydrolases"/>
    <property type="match status" value="1"/>
</dbReference>
<dbReference type="InterPro" id="IPR001482">
    <property type="entry name" value="T2SS/T4SS_dom"/>
</dbReference>
<comment type="caution">
    <text evidence="3">The sequence shown here is derived from an EMBL/GenBank/DDBJ whole genome shotgun (WGS) entry which is preliminary data.</text>
</comment>
<sequence>MNGMLDDFAVIGASESDDEVFARYHAQVIQGLLGPIAPYYGDPEEKDPERRKMADSVQEIMINGPDEIYVELSGKLTRLPGASFGEPENLTALARAILQYAGKRLDPNDLSIEARTPEKHRVHIVQAPAARPGLSMAIRKFPKDRISLDMLREKGSFSAAAQDYLRVAMEQRRNLLVSGGTGSGKTTILNALSEMIAPDDRVLIIEDTTEIRFEDDRHVLQLEAQKPTEHGDGGISIRDLLKGSLRMRPDRVIVGECRAGEALDMVQAMNTGHAGSMSTVHANSPVDCLARVETLCLMSGVDMPLVALQRQIAAAVEVVVQISRVRGFRRVVEISEVRGLDPETNYYQMAPIFNLQPDKDGPNGKSLMWTGEMPTFPELLPEEISELTRLWQK</sequence>
<name>A0ABS8BXX1_9RHOB</name>
<organism evidence="3 4">
    <name type="scientific">Loktanella gaetbuli</name>
    <dbReference type="NCBI Taxonomy" id="2881335"/>
    <lineage>
        <taxon>Bacteria</taxon>
        <taxon>Pseudomonadati</taxon>
        <taxon>Pseudomonadota</taxon>
        <taxon>Alphaproteobacteria</taxon>
        <taxon>Rhodobacterales</taxon>
        <taxon>Roseobacteraceae</taxon>
        <taxon>Loktanella</taxon>
    </lineage>
</organism>
<feature type="domain" description="Bacterial type II secretion system protein E" evidence="2">
    <location>
        <begin position="45"/>
        <end position="321"/>
    </location>
</feature>